<sequence length="611" mass="68940">MRVLILAMVFVTVYSQEHFIDVRELVRDTIDAIKEVANNETSASTLAVETSTKETATLVKADEGNDVYKSLLKLPADIMSRLAYGAGFVEPKKTTAGETKVAEKAREAEPSKQPQDDAPSSSSSFRTVEDEQVVATTTKVPGPAKIIDDDVFSISKLISATGNALREAHAQQAALAKQQEPVTLPPLVPLPQPLEMPSSLTATLPLQQSEVVYRPVVRDGKTVFEQIVLLKSADGTTKIISQNVYPTLPVPAVPEQKKMQITKKVSKSQDYGAPTFPPMVNVFDTFSSSTTQEPSTTTTTEEPTTTTEEPTTTEVVKPRRKSLPRRTINYMGKKVQDMHSRQFGAKTVQMTEPIDFETQREEVPNVLEKEGSLRVRTINRKRKYRKTLIKKVSPKEEQLDEAAIAEIPKKRRRVIRRKNIKKIEEVKEKKEIRRFPDLYDEQQQKIEVAPSVSPATEDFTEEFKDVDEVQQQVVAPQNDSPIVEKKVKKELTAAQEEAILDKEIHKRVLKRIQSARAHSAETETEEYDEQPSTTTTTTTTSAPAKRTKKRVLITRQQCLNLRSFARQFLFDSVAEFAKEHCLFIENYYPNLKCEKVERYISGCQRLVKDDE</sequence>
<feature type="region of interest" description="Disordered" evidence="1">
    <location>
        <begin position="515"/>
        <end position="547"/>
    </location>
</feature>
<feature type="chain" id="PRO_5040253577" description="aECM cysteine-cradle domain-containing protein" evidence="2">
    <location>
        <begin position="16"/>
        <end position="611"/>
    </location>
</feature>
<proteinExistence type="predicted"/>
<feature type="compositionally biased region" description="Low complexity" evidence="1">
    <location>
        <begin position="531"/>
        <end position="544"/>
    </location>
</feature>
<evidence type="ECO:0000256" key="1">
    <source>
        <dbReference type="SAM" id="MobiDB-lite"/>
    </source>
</evidence>
<feature type="region of interest" description="Disordered" evidence="1">
    <location>
        <begin position="95"/>
        <end position="136"/>
    </location>
</feature>
<protein>
    <recommendedName>
        <fullName evidence="3">aECM cysteine-cradle domain-containing protein</fullName>
    </recommendedName>
</protein>
<feature type="region of interest" description="Disordered" evidence="1">
    <location>
        <begin position="286"/>
        <end position="320"/>
    </location>
</feature>
<reference evidence="4" key="1">
    <citation type="submission" date="2022-11" db="EMBL/GenBank/DDBJ databases">
        <authorList>
            <person name="Kikuchi T."/>
        </authorList>
    </citation>
    <scope>NUCLEOTIDE SEQUENCE</scope>
    <source>
        <strain evidence="4">PS1010</strain>
    </source>
</reference>
<name>A0A9P1IPK3_9PELO</name>
<feature type="compositionally biased region" description="Low complexity" evidence="1">
    <location>
        <begin position="287"/>
        <end position="314"/>
    </location>
</feature>
<dbReference type="Pfam" id="PF23626">
    <property type="entry name" value="CCD_aECM"/>
    <property type="match status" value="1"/>
</dbReference>
<feature type="compositionally biased region" description="Basic and acidic residues" evidence="1">
    <location>
        <begin position="95"/>
        <end position="110"/>
    </location>
</feature>
<accession>A0A9P1IPK3</accession>
<keyword evidence="5" id="KW-1185">Reference proteome</keyword>
<evidence type="ECO:0000313" key="4">
    <source>
        <dbReference type="EMBL" id="CAI5448877.1"/>
    </source>
</evidence>
<evidence type="ECO:0000259" key="3">
    <source>
        <dbReference type="Pfam" id="PF23626"/>
    </source>
</evidence>
<keyword evidence="2" id="KW-0732">Signal</keyword>
<dbReference type="Proteomes" id="UP001152747">
    <property type="component" value="Unassembled WGS sequence"/>
</dbReference>
<organism evidence="4 5">
    <name type="scientific">Caenorhabditis angaria</name>
    <dbReference type="NCBI Taxonomy" id="860376"/>
    <lineage>
        <taxon>Eukaryota</taxon>
        <taxon>Metazoa</taxon>
        <taxon>Ecdysozoa</taxon>
        <taxon>Nematoda</taxon>
        <taxon>Chromadorea</taxon>
        <taxon>Rhabditida</taxon>
        <taxon>Rhabditina</taxon>
        <taxon>Rhabditomorpha</taxon>
        <taxon>Rhabditoidea</taxon>
        <taxon>Rhabditidae</taxon>
        <taxon>Peloderinae</taxon>
        <taxon>Caenorhabditis</taxon>
    </lineage>
</organism>
<dbReference type="InterPro" id="IPR055352">
    <property type="entry name" value="CCD_aECM"/>
</dbReference>
<evidence type="ECO:0000313" key="5">
    <source>
        <dbReference type="Proteomes" id="UP001152747"/>
    </source>
</evidence>
<dbReference type="PANTHER" id="PTHR37435:SF6">
    <property type="entry name" value="TITIN"/>
    <property type="match status" value="1"/>
</dbReference>
<evidence type="ECO:0000256" key="2">
    <source>
        <dbReference type="SAM" id="SignalP"/>
    </source>
</evidence>
<comment type="caution">
    <text evidence="4">The sequence shown here is derived from an EMBL/GenBank/DDBJ whole genome shotgun (WGS) entry which is preliminary data.</text>
</comment>
<dbReference type="AlphaFoldDB" id="A0A9P1IPK3"/>
<feature type="signal peptide" evidence="2">
    <location>
        <begin position="1"/>
        <end position="15"/>
    </location>
</feature>
<feature type="domain" description="aECM cysteine-cradle" evidence="3">
    <location>
        <begin position="554"/>
        <end position="605"/>
    </location>
</feature>
<dbReference type="EMBL" id="CANHGI010000004">
    <property type="protein sequence ID" value="CAI5448877.1"/>
    <property type="molecule type" value="Genomic_DNA"/>
</dbReference>
<gene>
    <name evidence="4" type="ORF">CAMP_LOCUS11514</name>
</gene>
<dbReference type="PANTHER" id="PTHR37435">
    <property type="entry name" value="PROTEIN CBG14344"/>
    <property type="match status" value="1"/>
</dbReference>
<dbReference type="OrthoDB" id="5865092at2759"/>